<feature type="transmembrane region" description="Helical" evidence="6">
    <location>
        <begin position="210"/>
        <end position="232"/>
    </location>
</feature>
<evidence type="ECO:0000256" key="4">
    <source>
        <dbReference type="ARBA" id="ARBA00023136"/>
    </source>
</evidence>
<sequence>MSVLAPLLALLAGAWLTAWLEPNWLGAGSERGPASPVKIAADVRLTQSDPWLYYAGPVIAFMGVSWAMVCIPFSPSLVGNDVNIGLFYFIVVVDFVVLGIALGGWGANTPASVEACYRTIAQLIAYVIPLGLAIIGPIMMARSLSTVNIVEAQANAQLWYLIPQPLGFALYVATGLIQTYRAPFLEPFAELLNRGVLGVFGGWKGLLWRLALSGVLFVVAAMGAVIFLGGYSGPLLPGPVWMVIKTVGLMALMVWLGRQARLLSTAEILMLSWKILIPVGLLNVLIVGGLILLGVGQEPFSPGADY</sequence>
<evidence type="ECO:0000256" key="5">
    <source>
        <dbReference type="RuleBase" id="RU000471"/>
    </source>
</evidence>
<dbReference type="AlphaFoldDB" id="D8KA48"/>
<dbReference type="eggNOG" id="COG1005">
    <property type="taxonomic scope" value="Bacteria"/>
</dbReference>
<evidence type="ECO:0000256" key="6">
    <source>
        <dbReference type="SAM" id="Phobius"/>
    </source>
</evidence>
<dbReference type="GO" id="GO:0009060">
    <property type="term" value="P:aerobic respiration"/>
    <property type="evidence" value="ECO:0007669"/>
    <property type="project" value="TreeGrafter"/>
</dbReference>
<accession>D8KA48</accession>
<feature type="transmembrane region" description="Helical" evidence="6">
    <location>
        <begin position="238"/>
        <end position="256"/>
    </location>
</feature>
<feature type="transmembrane region" description="Helical" evidence="6">
    <location>
        <begin position="86"/>
        <end position="107"/>
    </location>
</feature>
<dbReference type="PANTHER" id="PTHR11432">
    <property type="entry name" value="NADH DEHYDROGENASE SUBUNIT 1"/>
    <property type="match status" value="1"/>
</dbReference>
<evidence type="ECO:0000313" key="7">
    <source>
        <dbReference type="EMBL" id="ADJ29406.1"/>
    </source>
</evidence>
<evidence type="ECO:0000313" key="8">
    <source>
        <dbReference type="Proteomes" id="UP000000393"/>
    </source>
</evidence>
<feature type="transmembrane region" description="Helical" evidence="6">
    <location>
        <begin position="268"/>
        <end position="293"/>
    </location>
</feature>
<dbReference type="GO" id="GO:0003954">
    <property type="term" value="F:NADH dehydrogenase activity"/>
    <property type="evidence" value="ECO:0007669"/>
    <property type="project" value="TreeGrafter"/>
</dbReference>
<dbReference type="GO" id="GO:0005886">
    <property type="term" value="C:plasma membrane"/>
    <property type="evidence" value="ECO:0007669"/>
    <property type="project" value="UniProtKB-SubCell"/>
</dbReference>
<evidence type="ECO:0000256" key="1">
    <source>
        <dbReference type="ARBA" id="ARBA00004141"/>
    </source>
</evidence>
<name>D8KA48_NITWC</name>
<organism evidence="7 8">
    <name type="scientific">Nitrosococcus watsoni (strain C-113)</name>
    <dbReference type="NCBI Taxonomy" id="105559"/>
    <lineage>
        <taxon>Bacteria</taxon>
        <taxon>Pseudomonadati</taxon>
        <taxon>Pseudomonadota</taxon>
        <taxon>Gammaproteobacteria</taxon>
        <taxon>Chromatiales</taxon>
        <taxon>Chromatiaceae</taxon>
        <taxon>Nitrosococcus</taxon>
    </lineage>
</organism>
<keyword evidence="5" id="KW-0520">NAD</keyword>
<comment type="similarity">
    <text evidence="5">Belongs to the complex I subunit 1 family.</text>
</comment>
<dbReference type="HOGENOM" id="CLU_015134_0_1_6"/>
<evidence type="ECO:0000256" key="2">
    <source>
        <dbReference type="ARBA" id="ARBA00022692"/>
    </source>
</evidence>
<dbReference type="Proteomes" id="UP000000393">
    <property type="component" value="Chromosome"/>
</dbReference>
<dbReference type="EMBL" id="CP002086">
    <property type="protein sequence ID" value="ADJ29406.1"/>
    <property type="molecule type" value="Genomic_DNA"/>
</dbReference>
<keyword evidence="3 6" id="KW-1133">Transmembrane helix</keyword>
<keyword evidence="8" id="KW-1185">Reference proteome</keyword>
<keyword evidence="4 6" id="KW-0472">Membrane</keyword>
<feature type="transmembrane region" description="Helical" evidence="6">
    <location>
        <begin position="51"/>
        <end position="74"/>
    </location>
</feature>
<feature type="transmembrane region" description="Helical" evidence="6">
    <location>
        <begin position="119"/>
        <end position="139"/>
    </location>
</feature>
<reference evidence="7 8" key="1">
    <citation type="submission" date="2010-06" db="EMBL/GenBank/DDBJ databases">
        <title>Complete sequence of chromosome of Nitrosococcus watsoni C-113.</title>
        <authorList>
            <consortium name="US DOE Joint Genome Institute"/>
            <person name="Lucas S."/>
            <person name="Copeland A."/>
            <person name="Lapidus A."/>
            <person name="Cheng J.-F."/>
            <person name="Bruce D."/>
            <person name="Goodwin L."/>
            <person name="Pitluck S."/>
            <person name="Malfatti S.A."/>
            <person name="Chain P.S.G."/>
            <person name="Land M."/>
            <person name="Hauser L."/>
            <person name="Kyrpides N."/>
            <person name="Ivanova N."/>
            <person name="Cambell M.A."/>
            <person name="Heidelberg J.F."/>
            <person name="Klotz M.G."/>
            <person name="Woyke T."/>
        </authorList>
    </citation>
    <scope>NUCLEOTIDE SEQUENCE [LARGE SCALE GENOMIC DNA]</scope>
    <source>
        <strain evidence="7 8">C-113</strain>
    </source>
</reference>
<evidence type="ECO:0000256" key="3">
    <source>
        <dbReference type="ARBA" id="ARBA00022989"/>
    </source>
</evidence>
<dbReference type="Pfam" id="PF00146">
    <property type="entry name" value="NADHdh"/>
    <property type="match status" value="1"/>
</dbReference>
<keyword evidence="2 5" id="KW-0812">Transmembrane</keyword>
<dbReference type="PANTHER" id="PTHR11432:SF3">
    <property type="entry name" value="NADH-UBIQUINONE OXIDOREDUCTASE CHAIN 1"/>
    <property type="match status" value="1"/>
</dbReference>
<dbReference type="KEGG" id="nwa:Nwat_2629"/>
<protein>
    <submittedName>
        <fullName evidence="7">Respiratory-chain NADH dehydrogenase subunit 1</fullName>
    </submittedName>
</protein>
<dbReference type="STRING" id="105559.Nwat_2629"/>
<proteinExistence type="inferred from homology"/>
<dbReference type="InterPro" id="IPR001694">
    <property type="entry name" value="NADH_UbQ_OxRdtase_su1/FPO"/>
</dbReference>
<comment type="subcellular location">
    <subcellularLocation>
        <location evidence="5">Cell membrane</location>
        <topology evidence="5">Multi-pass membrane protein</topology>
    </subcellularLocation>
    <subcellularLocation>
        <location evidence="1">Membrane</location>
        <topology evidence="1">Multi-pass membrane protein</topology>
    </subcellularLocation>
</comment>
<gene>
    <name evidence="7" type="ordered locus">Nwat_2629</name>
</gene>